<dbReference type="SUPFAM" id="SSF69318">
    <property type="entry name" value="Integrin alpha N-terminal domain"/>
    <property type="match status" value="1"/>
</dbReference>
<protein>
    <recommendedName>
        <fullName evidence="5">LamG-like jellyroll fold domain-containing protein</fullName>
    </recommendedName>
</protein>
<sequence length="1479" mass="153738">MRPLLLGCVLLTAAAHEFTFAARRITNAADNAFFVFAIDVDGDGDVDALSASRSDDTVAWYENDGSESFAKRDVTAAADDAVCVFAIDIDGDGDVDVLSASRSDDTVAWHENDGSESFTERVVTAAQDGPWVAHVVDVDGDGAVDVLAASDGDDTVAWHQNDGSESFTERVVDDGADGARFVYGVDVDGDGLVDVVAVHKSAGAIAWYEQQTSASSVRPTFAEHVVTANLDTPLDVSAADLNGDGVRDLVVSAYGDDLVAWYDVDAGLSYSVAASVSNPRGVFAVDVDGDGDLDVLAALDGANTVAWYENDGALSFAARVVASPSSPASVYALDVDGDGDADVLSASMDDDAVAWYEQVYEPSAAPTPIPSAAPSSRPSSAPAPTSYALEGSLVAHFSFESESSSGDAYYDDAGSGLVLATDATATTRYGGAALAFDGADDCALGSDAIADAVAGGAARTVCLWAAVDDWNGGYLFSYGSDVDLGFFGLRAADAGEVDVVFSGQTAEVALAGSDDGGWHHYCLAYKATSGVCMLYYDGEFAAETSVALDTGGAYEFSVGAAANCGQDFLAGAVDEVYIYATELSAARIEALYDDGLTAAPTAVFFQETLVAYYSFDDGTAANDGGDGDLDGTITGATATTGRDGSGALSFDGTDDYVAFPSAATAKIQGSNPRTVCLWAVIDDFSGDGGLFDYGSYEDSENFALRVDNTDGSLRVQLWGVDADVALSGSDDGGWHHYCLTYDGSDWVLYFDGSQAATGPQALDTGDDAALCVGRWGGGYYLPGTIDEVYVYASALDAARIQVLHAGYAVTPPPTRAPTRAPTLTPLPTHVSAATLVARYAFDDGTAAEESDADLDGAIFGATATKGLDGGGALAFDGAMGYVEFPAAAVADVVGSASRTLCAWAAIDAFGGGGIFAYGASQALAEFGLRTNEDAAAAAGSLVVQLYETDVSSVTLAGADDGGWHHYCLSYEGTSQVWSLSYDGALAAEGAAALDTASSTLAVGRWGSLYFDGSIDEVYVYASALTSVAVATLYAAVTAPPSPEPTAAPTLTLRPTHPFAGAGKLIAHYAFDDGLAADDVAGLDGVVSGGASTHGRDGAPDGARLFDGVDDYVELPAAATADVLGAAPRTLCLWARTDTFVEKAGLFNYGANADRNEFGLRARTEEGVIRVQFFGGDYDYDETLGADFSLGAWHHYCLTYDGTSWVFYFDGAGRHSESVAADTTDDPLWVGRQGNKYFSGAIDEFYIYGTALDADEVAVLFLDGMPSPAPSTGAPSSAPSLRPTLAPCDDNGACQDLQFCNSDASASHAGWCEDCYYPGDFFAGTDVCGRFMAACCAGDASSSPCDFCNDEGTPAPTPLPFLFKLIFESSDLFTAYVTWAFYSQDDDVENARLFAQCDGDGDGRCDETYPDVFYTCMLPRCFTYALESSNANATTGLSQRLVHAAGEQKVVLGKSGKKYYDFCISQDGAVYQAPSSVLWP</sequence>
<name>A0ABR1FNM3_AURAN</name>
<dbReference type="Pfam" id="PF13517">
    <property type="entry name" value="FG-GAP_3"/>
    <property type="match status" value="3"/>
</dbReference>
<gene>
    <name evidence="3" type="ORF">SO694_00204013</name>
</gene>
<dbReference type="SUPFAM" id="SSF49899">
    <property type="entry name" value="Concanavalin A-like lectins/glucanases"/>
    <property type="match status" value="4"/>
</dbReference>
<dbReference type="PANTHER" id="PTHR44103">
    <property type="entry name" value="PROPROTEIN CONVERTASE P"/>
    <property type="match status" value="1"/>
</dbReference>
<organism evidence="3 4">
    <name type="scientific">Aureococcus anophagefferens</name>
    <name type="common">Harmful bloom alga</name>
    <dbReference type="NCBI Taxonomy" id="44056"/>
    <lineage>
        <taxon>Eukaryota</taxon>
        <taxon>Sar</taxon>
        <taxon>Stramenopiles</taxon>
        <taxon>Ochrophyta</taxon>
        <taxon>Pelagophyceae</taxon>
        <taxon>Pelagomonadales</taxon>
        <taxon>Pelagomonadaceae</taxon>
        <taxon>Aureococcus</taxon>
    </lineage>
</organism>
<keyword evidence="4" id="KW-1185">Reference proteome</keyword>
<feature type="chain" id="PRO_5046270261" description="LamG-like jellyroll fold domain-containing protein" evidence="2">
    <location>
        <begin position="16"/>
        <end position="1479"/>
    </location>
</feature>
<proteinExistence type="predicted"/>
<dbReference type="InterPro" id="IPR013517">
    <property type="entry name" value="FG-GAP"/>
</dbReference>
<evidence type="ECO:0000256" key="1">
    <source>
        <dbReference type="ARBA" id="ARBA00022729"/>
    </source>
</evidence>
<evidence type="ECO:0000313" key="4">
    <source>
        <dbReference type="Proteomes" id="UP001363151"/>
    </source>
</evidence>
<comment type="caution">
    <text evidence="3">The sequence shown here is derived from an EMBL/GenBank/DDBJ whole genome shotgun (WGS) entry which is preliminary data.</text>
</comment>
<evidence type="ECO:0000256" key="2">
    <source>
        <dbReference type="SAM" id="SignalP"/>
    </source>
</evidence>
<dbReference type="Gene3D" id="2.130.10.130">
    <property type="entry name" value="Integrin alpha, N-terminal"/>
    <property type="match status" value="1"/>
</dbReference>
<dbReference type="Gene3D" id="2.60.120.200">
    <property type="match status" value="4"/>
</dbReference>
<dbReference type="PANTHER" id="PTHR44103:SF1">
    <property type="entry name" value="PROPROTEIN CONVERTASE P"/>
    <property type="match status" value="1"/>
</dbReference>
<accession>A0ABR1FNM3</accession>
<feature type="signal peptide" evidence="2">
    <location>
        <begin position="1"/>
        <end position="15"/>
    </location>
</feature>
<reference evidence="3 4" key="1">
    <citation type="submission" date="2024-03" db="EMBL/GenBank/DDBJ databases">
        <title>Aureococcus anophagefferens CCMP1851 and Kratosvirus quantuckense: Draft genome of a second virus-susceptible host strain in the model system.</title>
        <authorList>
            <person name="Chase E."/>
            <person name="Truchon A.R."/>
            <person name="Schepens W."/>
            <person name="Wilhelm S.W."/>
        </authorList>
    </citation>
    <scope>NUCLEOTIDE SEQUENCE [LARGE SCALE GENOMIC DNA]</scope>
    <source>
        <strain evidence="3 4">CCMP1851</strain>
    </source>
</reference>
<dbReference type="EMBL" id="JBBJCI010000332">
    <property type="protein sequence ID" value="KAK7234295.1"/>
    <property type="molecule type" value="Genomic_DNA"/>
</dbReference>
<dbReference type="InterPro" id="IPR013320">
    <property type="entry name" value="ConA-like_dom_sf"/>
</dbReference>
<keyword evidence="1 2" id="KW-0732">Signal</keyword>
<dbReference type="InterPro" id="IPR028994">
    <property type="entry name" value="Integrin_alpha_N"/>
</dbReference>
<evidence type="ECO:0000313" key="3">
    <source>
        <dbReference type="EMBL" id="KAK7234295.1"/>
    </source>
</evidence>
<evidence type="ECO:0008006" key="5">
    <source>
        <dbReference type="Google" id="ProtNLM"/>
    </source>
</evidence>
<dbReference type="Proteomes" id="UP001363151">
    <property type="component" value="Unassembled WGS sequence"/>
</dbReference>
<dbReference type="Pfam" id="PF13385">
    <property type="entry name" value="Laminin_G_3"/>
    <property type="match status" value="4"/>
</dbReference>